<feature type="transmembrane region" description="Helical" evidence="6">
    <location>
        <begin position="70"/>
        <end position="91"/>
    </location>
</feature>
<evidence type="ECO:0000256" key="1">
    <source>
        <dbReference type="ARBA" id="ARBA00004141"/>
    </source>
</evidence>
<protein>
    <recommendedName>
        <fullName evidence="7">GtrA/DPMS transmembrane domain-containing protein</fullName>
    </recommendedName>
</protein>
<feature type="transmembrane region" description="Helical" evidence="6">
    <location>
        <begin position="170"/>
        <end position="189"/>
    </location>
</feature>
<evidence type="ECO:0000256" key="6">
    <source>
        <dbReference type="SAM" id="Phobius"/>
    </source>
</evidence>
<sequence length="197" mass="21745">MAKQNDYFIASTAGLVTALFLMPVLLNLDALNAFYAIGVFVLIPVLWMAGILLGRILSKWMRFFAQFSKFAVVGFLNAAIDFGILNGLSLFTGAVSGFIIGGVNAPGFIIASINSYFWNRLWVFPQTNGEGKFADFPKFALISILGVILNSLVVIYFTTYVHQFGFSDKVWLNAAKAIASAIVLTWNFVGYKFFAFK</sequence>
<dbReference type="InterPro" id="IPR051401">
    <property type="entry name" value="GtrA_CellWall_Glycosyl"/>
</dbReference>
<comment type="caution">
    <text evidence="8">The sequence shown here is derived from an EMBL/GenBank/DDBJ whole genome shotgun (WGS) entry which is preliminary data.</text>
</comment>
<accession>A0A1F5WPR1</accession>
<feature type="transmembrane region" description="Helical" evidence="6">
    <location>
        <begin position="34"/>
        <end position="58"/>
    </location>
</feature>
<dbReference type="Proteomes" id="UP000178425">
    <property type="component" value="Unassembled WGS sequence"/>
</dbReference>
<feature type="transmembrane region" description="Helical" evidence="6">
    <location>
        <begin position="7"/>
        <end position="28"/>
    </location>
</feature>
<evidence type="ECO:0000256" key="4">
    <source>
        <dbReference type="ARBA" id="ARBA00022989"/>
    </source>
</evidence>
<evidence type="ECO:0000256" key="3">
    <source>
        <dbReference type="ARBA" id="ARBA00022692"/>
    </source>
</evidence>
<dbReference type="InterPro" id="IPR007267">
    <property type="entry name" value="GtrA_DPMS_TM"/>
</dbReference>
<dbReference type="GO" id="GO:0000271">
    <property type="term" value="P:polysaccharide biosynthetic process"/>
    <property type="evidence" value="ECO:0007669"/>
    <property type="project" value="InterPro"/>
</dbReference>
<keyword evidence="3 6" id="KW-0812">Transmembrane</keyword>
<evidence type="ECO:0000259" key="7">
    <source>
        <dbReference type="Pfam" id="PF04138"/>
    </source>
</evidence>
<dbReference type="GO" id="GO:0005886">
    <property type="term" value="C:plasma membrane"/>
    <property type="evidence" value="ECO:0007669"/>
    <property type="project" value="TreeGrafter"/>
</dbReference>
<dbReference type="Pfam" id="PF04138">
    <property type="entry name" value="GtrA_DPMS_TM"/>
    <property type="match status" value="1"/>
</dbReference>
<evidence type="ECO:0000256" key="5">
    <source>
        <dbReference type="ARBA" id="ARBA00023136"/>
    </source>
</evidence>
<feature type="transmembrane region" description="Helical" evidence="6">
    <location>
        <begin position="97"/>
        <end position="118"/>
    </location>
</feature>
<evidence type="ECO:0000313" key="9">
    <source>
        <dbReference type="Proteomes" id="UP000178425"/>
    </source>
</evidence>
<gene>
    <name evidence="8" type="ORF">A2W54_02800</name>
</gene>
<evidence type="ECO:0000256" key="2">
    <source>
        <dbReference type="ARBA" id="ARBA00009399"/>
    </source>
</evidence>
<organism evidence="8 9">
    <name type="scientific">Candidatus Giovannonibacteria bacterium RIFCSPHIGHO2_02_43_13</name>
    <dbReference type="NCBI Taxonomy" id="1798330"/>
    <lineage>
        <taxon>Bacteria</taxon>
        <taxon>Candidatus Giovannoniibacteriota</taxon>
    </lineage>
</organism>
<comment type="similarity">
    <text evidence="2">Belongs to the GtrA family.</text>
</comment>
<reference evidence="8 9" key="1">
    <citation type="journal article" date="2016" name="Nat. Commun.">
        <title>Thousands of microbial genomes shed light on interconnected biogeochemical processes in an aquifer system.</title>
        <authorList>
            <person name="Anantharaman K."/>
            <person name="Brown C.T."/>
            <person name="Hug L.A."/>
            <person name="Sharon I."/>
            <person name="Castelle C.J."/>
            <person name="Probst A.J."/>
            <person name="Thomas B.C."/>
            <person name="Singh A."/>
            <person name="Wilkins M.J."/>
            <person name="Karaoz U."/>
            <person name="Brodie E.L."/>
            <person name="Williams K.H."/>
            <person name="Hubbard S.S."/>
            <person name="Banfield J.F."/>
        </authorList>
    </citation>
    <scope>NUCLEOTIDE SEQUENCE [LARGE SCALE GENOMIC DNA]</scope>
</reference>
<dbReference type="PANTHER" id="PTHR38459">
    <property type="entry name" value="PROPHAGE BACTOPRENOL-LINKED GLUCOSE TRANSLOCASE HOMOLOG"/>
    <property type="match status" value="1"/>
</dbReference>
<dbReference type="EMBL" id="MFHI01000037">
    <property type="protein sequence ID" value="OGF77672.1"/>
    <property type="molecule type" value="Genomic_DNA"/>
</dbReference>
<keyword evidence="5 6" id="KW-0472">Membrane</keyword>
<feature type="domain" description="GtrA/DPMS transmembrane" evidence="7">
    <location>
        <begin position="69"/>
        <end position="196"/>
    </location>
</feature>
<dbReference type="AlphaFoldDB" id="A0A1F5WPR1"/>
<dbReference type="PANTHER" id="PTHR38459:SF1">
    <property type="entry name" value="PROPHAGE BACTOPRENOL-LINKED GLUCOSE TRANSLOCASE HOMOLOG"/>
    <property type="match status" value="1"/>
</dbReference>
<name>A0A1F5WPR1_9BACT</name>
<feature type="transmembrane region" description="Helical" evidence="6">
    <location>
        <begin position="139"/>
        <end position="158"/>
    </location>
</feature>
<evidence type="ECO:0000313" key="8">
    <source>
        <dbReference type="EMBL" id="OGF77672.1"/>
    </source>
</evidence>
<proteinExistence type="inferred from homology"/>
<keyword evidence="4 6" id="KW-1133">Transmembrane helix</keyword>
<comment type="subcellular location">
    <subcellularLocation>
        <location evidence="1">Membrane</location>
        <topology evidence="1">Multi-pass membrane protein</topology>
    </subcellularLocation>
</comment>